<name>A0A7K3QYD3_9ACTN</name>
<dbReference type="SUPFAM" id="SSF51735">
    <property type="entry name" value="NAD(P)-binding Rossmann-fold domains"/>
    <property type="match status" value="1"/>
</dbReference>
<evidence type="ECO:0000259" key="1">
    <source>
        <dbReference type="Pfam" id="PF13460"/>
    </source>
</evidence>
<dbReference type="EMBL" id="JAAGMR010000282">
    <property type="protein sequence ID" value="NEB94883.1"/>
    <property type="molecule type" value="Genomic_DNA"/>
</dbReference>
<evidence type="ECO:0000313" key="2">
    <source>
        <dbReference type="EMBL" id="NEB94883.1"/>
    </source>
</evidence>
<reference evidence="2 3" key="1">
    <citation type="submission" date="2020-01" db="EMBL/GenBank/DDBJ databases">
        <title>Insect and environment-associated Actinomycetes.</title>
        <authorList>
            <person name="Currrie C."/>
            <person name="Chevrette M."/>
            <person name="Carlson C."/>
            <person name="Stubbendieck R."/>
            <person name="Wendt-Pienkowski E."/>
        </authorList>
    </citation>
    <scope>NUCLEOTIDE SEQUENCE [LARGE SCALE GENOMIC DNA]</scope>
    <source>
        <strain evidence="2 3">SID7754</strain>
    </source>
</reference>
<sequence length="284" mass="29483">MRIVVTGASGKLGKLVIEGLVAEVSAERIVAVVRDPAKAASVAAAGVEVQTADYNEPGTLNGVFREGDVVLLVSGSEIGRRVPQHAAVVEAAERAGVARIAYTSLLGCPQANFALADEHKATEQIILGSGLPYTLLRNAFYTEVYTDQIPAQLEHGLVGSAADGRIGSATRADLAAAAVAVLVRSGHENRAYELSGDEAWTLTEYATELARQTGKPVRYVDVPGDVYKGILEKAGLPSETADMLVNVDVAAVAAGLAEGGGDDLARLIGRPTTRLAEVIAAKIS</sequence>
<dbReference type="AlphaFoldDB" id="A0A7K3QYD3"/>
<comment type="caution">
    <text evidence="2">The sequence shown here is derived from an EMBL/GenBank/DDBJ whole genome shotgun (WGS) entry which is preliminary data.</text>
</comment>
<proteinExistence type="predicted"/>
<dbReference type="Pfam" id="PF13460">
    <property type="entry name" value="NAD_binding_10"/>
    <property type="match status" value="1"/>
</dbReference>
<dbReference type="InterPro" id="IPR036291">
    <property type="entry name" value="NAD(P)-bd_dom_sf"/>
</dbReference>
<dbReference type="Gene3D" id="3.40.50.720">
    <property type="entry name" value="NAD(P)-binding Rossmann-like Domain"/>
    <property type="match status" value="1"/>
</dbReference>
<organism evidence="2 3">
    <name type="scientific">Streptomyces bauhiniae</name>
    <dbReference type="NCBI Taxonomy" id="2340725"/>
    <lineage>
        <taxon>Bacteria</taxon>
        <taxon>Bacillati</taxon>
        <taxon>Actinomycetota</taxon>
        <taxon>Actinomycetes</taxon>
        <taxon>Kitasatosporales</taxon>
        <taxon>Streptomycetaceae</taxon>
        <taxon>Streptomyces</taxon>
    </lineage>
</organism>
<dbReference type="Gene3D" id="3.90.25.10">
    <property type="entry name" value="UDP-galactose 4-epimerase, domain 1"/>
    <property type="match status" value="1"/>
</dbReference>
<dbReference type="PANTHER" id="PTHR47129">
    <property type="entry name" value="QUINONE OXIDOREDUCTASE 2"/>
    <property type="match status" value="1"/>
</dbReference>
<accession>A0A7K3QYD3</accession>
<dbReference type="InterPro" id="IPR016040">
    <property type="entry name" value="NAD(P)-bd_dom"/>
</dbReference>
<dbReference type="PANTHER" id="PTHR47129:SF1">
    <property type="entry name" value="NMRA-LIKE DOMAIN-CONTAINING PROTEIN"/>
    <property type="match status" value="1"/>
</dbReference>
<dbReference type="InterPro" id="IPR052718">
    <property type="entry name" value="NmrA-type_oxidoreductase"/>
</dbReference>
<dbReference type="RefSeq" id="WP_164192850.1">
    <property type="nucleotide sequence ID" value="NZ_JAAGMR010000282.1"/>
</dbReference>
<gene>
    <name evidence="2" type="ORF">G3I21_24910</name>
</gene>
<evidence type="ECO:0000313" key="3">
    <source>
        <dbReference type="Proteomes" id="UP000470520"/>
    </source>
</evidence>
<protein>
    <submittedName>
        <fullName evidence="2">NAD(P)H-binding protein</fullName>
    </submittedName>
</protein>
<dbReference type="Proteomes" id="UP000470520">
    <property type="component" value="Unassembled WGS sequence"/>
</dbReference>
<feature type="domain" description="NAD(P)-binding" evidence="1">
    <location>
        <begin position="7"/>
        <end position="182"/>
    </location>
</feature>